<evidence type="ECO:0000313" key="1">
    <source>
        <dbReference type="EMBL" id="MBX71068.1"/>
    </source>
</evidence>
<protein>
    <submittedName>
        <fullName evidence="1">Uncharacterized protein</fullName>
    </submittedName>
</protein>
<reference evidence="1" key="1">
    <citation type="submission" date="2018-02" db="EMBL/GenBank/DDBJ databases">
        <title>Rhizophora mucronata_Transcriptome.</title>
        <authorList>
            <person name="Meera S.P."/>
            <person name="Sreeshan A."/>
            <person name="Augustine A."/>
        </authorList>
    </citation>
    <scope>NUCLEOTIDE SEQUENCE</scope>
    <source>
        <tissue evidence="1">Leaf</tissue>
    </source>
</reference>
<accession>A0A2P2QVT4</accession>
<dbReference type="EMBL" id="GGEC01090584">
    <property type="protein sequence ID" value="MBX71068.1"/>
    <property type="molecule type" value="Transcribed_RNA"/>
</dbReference>
<name>A0A2P2QVT4_RHIMU</name>
<sequence>MSTQFEIYIRHCTSITRRPTIAHHPIDIVSITLTKHLTS</sequence>
<organism evidence="1">
    <name type="scientific">Rhizophora mucronata</name>
    <name type="common">Asiatic mangrove</name>
    <dbReference type="NCBI Taxonomy" id="61149"/>
    <lineage>
        <taxon>Eukaryota</taxon>
        <taxon>Viridiplantae</taxon>
        <taxon>Streptophyta</taxon>
        <taxon>Embryophyta</taxon>
        <taxon>Tracheophyta</taxon>
        <taxon>Spermatophyta</taxon>
        <taxon>Magnoliopsida</taxon>
        <taxon>eudicotyledons</taxon>
        <taxon>Gunneridae</taxon>
        <taxon>Pentapetalae</taxon>
        <taxon>rosids</taxon>
        <taxon>fabids</taxon>
        <taxon>Malpighiales</taxon>
        <taxon>Rhizophoraceae</taxon>
        <taxon>Rhizophora</taxon>
    </lineage>
</organism>
<dbReference type="AlphaFoldDB" id="A0A2P2QVT4"/>
<proteinExistence type="predicted"/>